<dbReference type="Gene3D" id="1.10.3720.10">
    <property type="entry name" value="MetI-like"/>
    <property type="match status" value="1"/>
</dbReference>
<dbReference type="Pfam" id="PF00528">
    <property type="entry name" value="BPD_transp_1"/>
    <property type="match status" value="1"/>
</dbReference>
<dbReference type="GO" id="GO:0055085">
    <property type="term" value="P:transmembrane transport"/>
    <property type="evidence" value="ECO:0007669"/>
    <property type="project" value="InterPro"/>
</dbReference>
<dbReference type="InterPro" id="IPR035906">
    <property type="entry name" value="MetI-like_sf"/>
</dbReference>
<evidence type="ECO:0000313" key="11">
    <source>
        <dbReference type="Proteomes" id="UP000252707"/>
    </source>
</evidence>
<dbReference type="PROSITE" id="PS50928">
    <property type="entry name" value="ABC_TM1"/>
    <property type="match status" value="1"/>
</dbReference>
<dbReference type="GO" id="GO:0005886">
    <property type="term" value="C:plasma membrane"/>
    <property type="evidence" value="ECO:0007669"/>
    <property type="project" value="UniProtKB-SubCell"/>
</dbReference>
<keyword evidence="7 8" id="KW-0472">Membrane</keyword>
<evidence type="ECO:0000256" key="8">
    <source>
        <dbReference type="RuleBase" id="RU363032"/>
    </source>
</evidence>
<keyword evidence="6 8" id="KW-1133">Transmembrane helix</keyword>
<feature type="transmembrane region" description="Helical" evidence="8">
    <location>
        <begin position="137"/>
        <end position="160"/>
    </location>
</feature>
<evidence type="ECO:0000259" key="9">
    <source>
        <dbReference type="PROSITE" id="PS50928"/>
    </source>
</evidence>
<keyword evidence="11" id="KW-1185">Reference proteome</keyword>
<comment type="caution">
    <text evidence="10">The sequence shown here is derived from an EMBL/GenBank/DDBJ whole genome shotgun (WGS) entry which is preliminary data.</text>
</comment>
<evidence type="ECO:0000256" key="3">
    <source>
        <dbReference type="ARBA" id="ARBA00022448"/>
    </source>
</evidence>
<dbReference type="PANTHER" id="PTHR43848">
    <property type="entry name" value="PUTRESCINE TRANSPORT SYSTEM PERMEASE PROTEIN POTI"/>
    <property type="match status" value="1"/>
</dbReference>
<dbReference type="PANTHER" id="PTHR43848:SF2">
    <property type="entry name" value="PUTRESCINE TRANSPORT SYSTEM PERMEASE PROTEIN POTI"/>
    <property type="match status" value="1"/>
</dbReference>
<accession>A0A369BWA6</accession>
<protein>
    <submittedName>
        <fullName evidence="10">Putrescine transport system permease protein</fullName>
    </submittedName>
</protein>
<comment type="subcellular location">
    <subcellularLocation>
        <location evidence="1 8">Cell membrane</location>
        <topology evidence="1 8">Multi-pass membrane protein</topology>
    </subcellularLocation>
</comment>
<evidence type="ECO:0000256" key="1">
    <source>
        <dbReference type="ARBA" id="ARBA00004651"/>
    </source>
</evidence>
<keyword evidence="4" id="KW-1003">Cell membrane</keyword>
<name>A0A369BWA6_9GAMM</name>
<dbReference type="RefSeq" id="WP_114281060.1">
    <property type="nucleotide sequence ID" value="NZ_QPJY01000014.1"/>
</dbReference>
<evidence type="ECO:0000256" key="7">
    <source>
        <dbReference type="ARBA" id="ARBA00023136"/>
    </source>
</evidence>
<proteinExistence type="inferred from homology"/>
<dbReference type="AlphaFoldDB" id="A0A369BWA6"/>
<gene>
    <name evidence="10" type="ORF">DFQ59_11412</name>
</gene>
<evidence type="ECO:0000256" key="2">
    <source>
        <dbReference type="ARBA" id="ARBA00007069"/>
    </source>
</evidence>
<dbReference type="EMBL" id="QPJY01000014">
    <property type="protein sequence ID" value="RCX24856.1"/>
    <property type="molecule type" value="Genomic_DNA"/>
</dbReference>
<keyword evidence="5 8" id="KW-0812">Transmembrane</keyword>
<organism evidence="10 11">
    <name type="scientific">Thioalbus denitrificans</name>
    <dbReference type="NCBI Taxonomy" id="547122"/>
    <lineage>
        <taxon>Bacteria</taxon>
        <taxon>Pseudomonadati</taxon>
        <taxon>Pseudomonadota</taxon>
        <taxon>Gammaproteobacteria</taxon>
        <taxon>Chromatiales</taxon>
        <taxon>Ectothiorhodospiraceae</taxon>
        <taxon>Thioalbus</taxon>
    </lineage>
</organism>
<keyword evidence="3 8" id="KW-0813">Transport</keyword>
<evidence type="ECO:0000256" key="4">
    <source>
        <dbReference type="ARBA" id="ARBA00022475"/>
    </source>
</evidence>
<evidence type="ECO:0000256" key="6">
    <source>
        <dbReference type="ARBA" id="ARBA00022989"/>
    </source>
</evidence>
<feature type="transmembrane region" description="Helical" evidence="8">
    <location>
        <begin position="7"/>
        <end position="32"/>
    </location>
</feature>
<feature type="transmembrane region" description="Helical" evidence="8">
    <location>
        <begin position="58"/>
        <end position="87"/>
    </location>
</feature>
<dbReference type="OrthoDB" id="9782004at2"/>
<dbReference type="SUPFAM" id="SSF161098">
    <property type="entry name" value="MetI-like"/>
    <property type="match status" value="1"/>
</dbReference>
<feature type="transmembrane region" description="Helical" evidence="8">
    <location>
        <begin position="99"/>
        <end position="125"/>
    </location>
</feature>
<reference evidence="10 11" key="1">
    <citation type="submission" date="2018-07" db="EMBL/GenBank/DDBJ databases">
        <title>Genomic Encyclopedia of Type Strains, Phase IV (KMG-IV): sequencing the most valuable type-strain genomes for metagenomic binning, comparative biology and taxonomic classification.</title>
        <authorList>
            <person name="Goeker M."/>
        </authorList>
    </citation>
    <scope>NUCLEOTIDE SEQUENCE [LARGE SCALE GENOMIC DNA]</scope>
    <source>
        <strain evidence="10 11">DSM 26407</strain>
    </source>
</reference>
<feature type="transmembrane region" description="Helical" evidence="8">
    <location>
        <begin position="181"/>
        <end position="201"/>
    </location>
</feature>
<feature type="domain" description="ABC transmembrane type-1" evidence="9">
    <location>
        <begin position="62"/>
        <end position="260"/>
    </location>
</feature>
<dbReference type="InterPro" id="IPR051789">
    <property type="entry name" value="Bact_Polyamine_Transport"/>
</dbReference>
<evidence type="ECO:0000256" key="5">
    <source>
        <dbReference type="ARBA" id="ARBA00022692"/>
    </source>
</evidence>
<evidence type="ECO:0000313" key="10">
    <source>
        <dbReference type="EMBL" id="RCX24856.1"/>
    </source>
</evidence>
<feature type="transmembrane region" description="Helical" evidence="8">
    <location>
        <begin position="239"/>
        <end position="261"/>
    </location>
</feature>
<dbReference type="CDD" id="cd06261">
    <property type="entry name" value="TM_PBP2"/>
    <property type="match status" value="1"/>
</dbReference>
<sequence length="278" mass="29743">MNGRRPFWLFTALAFGYAFLYGPILSLVVYSFNASRLVTVWGGFSTRWYGELLANEQILAAAWLSLRIAALNASVAVVLGTLAGLALSHFGRFRGRTLFSAMVSAPLVMPDVILGLASLLLFVSMGQLLGWPEGRGVTTITIAHITFSIAYVTVIVQSRLSQLDESIEEAALDLGARPWKVFLVITLPIIAPALLAGWLLAFTLSLDDLVIASFVSGPGATTLPMVVYSSVRLGVSPQINALATIIVGLVTAGIVVAGLVLHRRDRRARSGPPEPVAR</sequence>
<comment type="similarity">
    <text evidence="2">Belongs to the binding-protein-dependent transport system permease family. CysTW subfamily.</text>
</comment>
<dbReference type="Proteomes" id="UP000252707">
    <property type="component" value="Unassembled WGS sequence"/>
</dbReference>
<dbReference type="InterPro" id="IPR000515">
    <property type="entry name" value="MetI-like"/>
</dbReference>